<accession>A0A6P1QW25</accession>
<protein>
    <submittedName>
        <fullName evidence="1">DUF2339 domain-containing protein</fullName>
    </submittedName>
</protein>
<dbReference type="OrthoDB" id="666059at2"/>
<evidence type="ECO:0000313" key="1">
    <source>
        <dbReference type="EMBL" id="QHN65999.1"/>
    </source>
</evidence>
<keyword evidence="2" id="KW-1185">Reference proteome</keyword>
<dbReference type="EMBL" id="CP029149">
    <property type="protein sequence ID" value="QHN65999.1"/>
    <property type="molecule type" value="Genomic_DNA"/>
</dbReference>
<gene>
    <name evidence="1" type="ORF">DBX24_08940</name>
</gene>
<dbReference type="KEGG" id="bcad:DBX24_08940"/>
<proteinExistence type="predicted"/>
<name>A0A6P1QW25_9FLAO</name>
<sequence length="765" mass="87348">MKKNDLLIEELSARLKELSLRQESFGREIKAIEEQIAALVGDVHPVQVQPAEKPAPAKAEMVISLQTDAKKPEAKISVPKPKKPEKTFNWEKIIGENWINKVGILILIIGVALGAKYSIENDLINPLTRIVLGYISGGILLIFSYRLRKKYESYSAVLVSGAMAIFYLLTYFAYDFYSLIPQVLAFVLMLVFTVFTVLASLSYNRSVIAHIGLVGAYAIPFILSSNTGDIVVLFSYIGLINLGILAISIKKYWRLLFCSSFFFTWIACAVWLVYDSDNIHYQSIAFGFGTLFFLQFYISGIVNKIISNKMLDVGDVIFLLLNSFIYYGIEFGVLLQENTSRYIGLFTVFNALIHFVVGVIIRNKKLADRSIFYLVLGLVFGFITIAIPIEWDGNWVTMLWAVQGLILFWVGRKQKVKFYEYLSFIILPLAFFSLCEDWSNYHNEMLIFINPIFFTTLLVGTSLSVVLSIFHKKNDFAEKNQKELLEIVKVIFSVLLVIVAYFSFYNEMKLYFSQWEASTILHTRSEGIRFNPVIEDYTAIYKISYALIFFSLLSFFNLLKIKSKALGIVAAILILFSLVLAQTAGFYSLGELREAYIHRAEELYYDIGLKYVLVRYLLLVCIALALISLWMNIRQLPFKGKSVQIRILADLVVYTSVISFLSNELINWLAINRYEDVFKLGLSILWGVYSLALICIGIAKHKKHLRIGAIVLFSFTLLKLFFYDISDLDTISKIVVFIILGVLLLIISFLYNKFKDKISESEKNN</sequence>
<dbReference type="PANTHER" id="PTHR38434:SF1">
    <property type="entry name" value="BLL2549 PROTEIN"/>
    <property type="match status" value="1"/>
</dbReference>
<dbReference type="InterPro" id="IPR019286">
    <property type="entry name" value="DUF2339_TM"/>
</dbReference>
<reference evidence="1 2" key="1">
    <citation type="submission" date="2018-04" db="EMBL/GenBank/DDBJ databases">
        <title>Characteristic and Complete Genome Sequencing of A Novel Member of Infective Endocarditis Causative Bacteria: Bergeyella cardium QL-PH.</title>
        <authorList>
            <person name="Pan H."/>
            <person name="Sun E."/>
            <person name="Zhang Y."/>
        </authorList>
    </citation>
    <scope>NUCLEOTIDE SEQUENCE [LARGE SCALE GENOMIC DNA]</scope>
    <source>
        <strain evidence="1 2">HPQL</strain>
    </source>
</reference>
<dbReference type="PANTHER" id="PTHR38434">
    <property type="entry name" value="BLL2549 PROTEIN"/>
    <property type="match status" value="1"/>
</dbReference>
<evidence type="ECO:0000313" key="2">
    <source>
        <dbReference type="Proteomes" id="UP000464318"/>
    </source>
</evidence>
<dbReference type="AlphaFoldDB" id="A0A6P1QW25"/>
<dbReference type="Pfam" id="PF10101">
    <property type="entry name" value="DUF2339"/>
    <property type="match status" value="1"/>
</dbReference>
<organism evidence="1 2">
    <name type="scientific">Bergeyella cardium</name>
    <dbReference type="NCBI Taxonomy" id="1585976"/>
    <lineage>
        <taxon>Bacteria</taxon>
        <taxon>Pseudomonadati</taxon>
        <taxon>Bacteroidota</taxon>
        <taxon>Flavobacteriia</taxon>
        <taxon>Flavobacteriales</taxon>
        <taxon>Weeksellaceae</taxon>
        <taxon>Bergeyella</taxon>
    </lineage>
</organism>
<dbReference type="RefSeq" id="WP_160224631.1">
    <property type="nucleotide sequence ID" value="NZ_CP029149.1"/>
</dbReference>
<dbReference type="Proteomes" id="UP000464318">
    <property type="component" value="Chromosome"/>
</dbReference>